<proteinExistence type="predicted"/>
<dbReference type="AlphaFoldDB" id="A0A167W4E6"/>
<dbReference type="Proteomes" id="UP000076874">
    <property type="component" value="Unassembled WGS sequence"/>
</dbReference>
<organism evidence="2 3">
    <name type="scientific">Niveomyces insectorum RCEF 264</name>
    <dbReference type="NCBI Taxonomy" id="1081102"/>
    <lineage>
        <taxon>Eukaryota</taxon>
        <taxon>Fungi</taxon>
        <taxon>Dikarya</taxon>
        <taxon>Ascomycota</taxon>
        <taxon>Pezizomycotina</taxon>
        <taxon>Sordariomycetes</taxon>
        <taxon>Hypocreomycetidae</taxon>
        <taxon>Hypocreales</taxon>
        <taxon>Cordycipitaceae</taxon>
        <taxon>Niveomyces</taxon>
    </lineage>
</organism>
<gene>
    <name evidence="2" type="ORF">SPI_03489</name>
</gene>
<reference evidence="2 3" key="1">
    <citation type="journal article" date="2016" name="Genome Biol. Evol.">
        <title>Divergent and convergent evolution of fungal pathogenicity.</title>
        <authorList>
            <person name="Shang Y."/>
            <person name="Xiao G."/>
            <person name="Zheng P."/>
            <person name="Cen K."/>
            <person name="Zhan S."/>
            <person name="Wang C."/>
        </authorList>
    </citation>
    <scope>NUCLEOTIDE SEQUENCE [LARGE SCALE GENOMIC DNA]</scope>
    <source>
        <strain evidence="2 3">RCEF 264</strain>
    </source>
</reference>
<accession>A0A167W4E6</accession>
<protein>
    <recommendedName>
        <fullName evidence="4">Immunoglobulin variable region used by the ITC63B heavy chain</fullName>
    </recommendedName>
</protein>
<evidence type="ECO:0000313" key="2">
    <source>
        <dbReference type="EMBL" id="OAA63326.1"/>
    </source>
</evidence>
<feature type="compositionally biased region" description="Polar residues" evidence="1">
    <location>
        <begin position="9"/>
        <end position="18"/>
    </location>
</feature>
<evidence type="ECO:0008006" key="4">
    <source>
        <dbReference type="Google" id="ProtNLM"/>
    </source>
</evidence>
<sequence>MAELRQNDDGSPNSTGKTTADGVRLSQENSRNIFARSFSLWSQHPPPQPQYVDFFDAFANAPTFPKRDMQLFQKTPKKNNSVRRVYAQGATIWRSPPSRCAMHEIPPLIRSIELEVAAKTPASIALVGDLDNKDHEHAHVAVLFLAWCYVLSARWAEAMRPAACSLEYYQEPSDGNEPPIRAGSTPTIVVDIGSPTIDERRWWASVLADNGPGWRATLTLNDETFISPWSVRRSTSHTFILPGPIQRQTNSPAVKTQPPSYKEARRYLHAFCVRHGLAYQSYTALAAVVLLPSMRHSQTVKVPVSFLKAIHAPVPSQHALDRLVDRLLTVSCHALGLRSVLLNVFYDPSIDCREAWAWLQGAFTAVDEIDNDETLLQVLIQHSANTSVAFLWLGATLLGSLSALLRQARWGFLPIDLHAAAWSSTTQTFFQQPANGVSGGPSRGMSMSRADECRLLFLSQADALHTRMPVVPWKPFGATPLADLDIDVRKHASCTGHQLLHEGFQWVAPRDFIAWRDTNRRTTLFRPVRLLVSCLSNTRRFKPEVNVASNNVATEANWMYIPYDAVDPSKEVISENATRNIFTWLRSDGWAQNERPIWEHAWFNKHSEDGEADQGSIHIMDKGVDLIEAWLAKLLKPESKCFPYPSRYTSKDGQHTTSKAHILYFLLLRGLLLGKLQTSPHSASRRR</sequence>
<dbReference type="OrthoDB" id="4947116at2759"/>
<dbReference type="EMBL" id="AZHD01000005">
    <property type="protein sequence ID" value="OAA63326.1"/>
    <property type="molecule type" value="Genomic_DNA"/>
</dbReference>
<feature type="region of interest" description="Disordered" evidence="1">
    <location>
        <begin position="1"/>
        <end position="26"/>
    </location>
</feature>
<comment type="caution">
    <text evidence="2">The sequence shown here is derived from an EMBL/GenBank/DDBJ whole genome shotgun (WGS) entry which is preliminary data.</text>
</comment>
<keyword evidence="3" id="KW-1185">Reference proteome</keyword>
<evidence type="ECO:0000313" key="3">
    <source>
        <dbReference type="Proteomes" id="UP000076874"/>
    </source>
</evidence>
<evidence type="ECO:0000256" key="1">
    <source>
        <dbReference type="SAM" id="MobiDB-lite"/>
    </source>
</evidence>
<dbReference type="STRING" id="1081102.A0A167W4E6"/>
<name>A0A167W4E6_9HYPO</name>